<feature type="domain" description="Peptidase C39" evidence="1">
    <location>
        <begin position="46"/>
        <end position="176"/>
    </location>
</feature>
<dbReference type="OrthoDB" id="13401at2"/>
<dbReference type="Pfam" id="PF03412">
    <property type="entry name" value="Peptidase_C39"/>
    <property type="match status" value="1"/>
</dbReference>
<evidence type="ECO:0000313" key="3">
    <source>
        <dbReference type="Proteomes" id="UP000242757"/>
    </source>
</evidence>
<dbReference type="EMBL" id="NBIM01000006">
    <property type="protein sequence ID" value="OXY80938.1"/>
    <property type="molecule type" value="Genomic_DNA"/>
</dbReference>
<sequence length="224" mass="25227">MKKLLWIVAFIPAVSLAINLPGAGGSRLRIPVQSFSDIKFGEVVKQKYDFSCGSAALASLLSHHYNTPMTEEVIFEEMFRYGDKSIIEKQGFSMLDMKNFLTRRGFKSDGFKVDVNKLRELAMPSIALVNYNGYNHFVVVKGVQDGKVLIGDPSLGLHVINVDEFDKASNGVFLFIRDNVELAKASFNQREDWEHSVADAPTRTALMQRLPHLTDLMLPSEYDY</sequence>
<evidence type="ECO:0000313" key="2">
    <source>
        <dbReference type="EMBL" id="OXY80938.1"/>
    </source>
</evidence>
<name>A0A233RC21_9GAMM</name>
<accession>A0A233RC21</accession>
<comment type="caution">
    <text evidence="2">The sequence shown here is derived from an EMBL/GenBank/DDBJ whole genome shotgun (WGS) entry which is preliminary data.</text>
</comment>
<dbReference type="GO" id="GO:0006508">
    <property type="term" value="P:proteolysis"/>
    <property type="evidence" value="ECO:0007669"/>
    <property type="project" value="InterPro"/>
</dbReference>
<dbReference type="CDD" id="cd02423">
    <property type="entry name" value="Peptidase_C39G"/>
    <property type="match status" value="1"/>
</dbReference>
<organism evidence="2 3">
    <name type="scientific">Oceanimonas doudoroffii</name>
    <dbReference type="NCBI Taxonomy" id="84158"/>
    <lineage>
        <taxon>Bacteria</taxon>
        <taxon>Pseudomonadati</taxon>
        <taxon>Pseudomonadota</taxon>
        <taxon>Gammaproteobacteria</taxon>
        <taxon>Aeromonadales</taxon>
        <taxon>Aeromonadaceae</taxon>
        <taxon>Oceanimonas</taxon>
    </lineage>
</organism>
<dbReference type="Proteomes" id="UP000242757">
    <property type="component" value="Unassembled WGS sequence"/>
</dbReference>
<evidence type="ECO:0000259" key="1">
    <source>
        <dbReference type="PROSITE" id="PS50990"/>
    </source>
</evidence>
<dbReference type="RefSeq" id="WP_094201528.1">
    <property type="nucleotide sequence ID" value="NZ_NBIM01000006.1"/>
</dbReference>
<dbReference type="PROSITE" id="PS50990">
    <property type="entry name" value="PEPTIDASE_C39"/>
    <property type="match status" value="1"/>
</dbReference>
<dbReference type="Gene3D" id="3.90.70.10">
    <property type="entry name" value="Cysteine proteinases"/>
    <property type="match status" value="1"/>
</dbReference>
<dbReference type="GO" id="GO:0008233">
    <property type="term" value="F:peptidase activity"/>
    <property type="evidence" value="ECO:0007669"/>
    <property type="project" value="InterPro"/>
</dbReference>
<gene>
    <name evidence="2" type="ORF">B6S08_14510</name>
</gene>
<dbReference type="InterPro" id="IPR005074">
    <property type="entry name" value="Peptidase_C39"/>
</dbReference>
<keyword evidence="3" id="KW-1185">Reference proteome</keyword>
<dbReference type="AlphaFoldDB" id="A0A233RC21"/>
<dbReference type="GO" id="GO:0005524">
    <property type="term" value="F:ATP binding"/>
    <property type="evidence" value="ECO:0007669"/>
    <property type="project" value="InterPro"/>
</dbReference>
<reference evidence="2 3" key="1">
    <citation type="submission" date="2017-08" db="EMBL/GenBank/DDBJ databases">
        <title>A Genome Sequence of Oceanimonas doudoroffii ATCC 27123T.</title>
        <authorList>
            <person name="Brennan M.A."/>
            <person name="Maclea K.S."/>
            <person name="Mcclelland W.D."/>
            <person name="Trachtenberg A.M."/>
        </authorList>
    </citation>
    <scope>NUCLEOTIDE SEQUENCE [LARGE SCALE GENOMIC DNA]</scope>
    <source>
        <strain evidence="2 3">ATCC 27123</strain>
    </source>
</reference>
<dbReference type="GO" id="GO:0016020">
    <property type="term" value="C:membrane"/>
    <property type="evidence" value="ECO:0007669"/>
    <property type="project" value="InterPro"/>
</dbReference>
<proteinExistence type="predicted"/>
<protein>
    <recommendedName>
        <fullName evidence="1">Peptidase C39 domain-containing protein</fullName>
    </recommendedName>
</protein>